<comment type="cofactor">
    <cofactor evidence="1 6">
        <name>FAD</name>
        <dbReference type="ChEBI" id="CHEBI:57692"/>
    </cofactor>
</comment>
<feature type="binding site" evidence="6">
    <location>
        <position position="315"/>
    </location>
    <ligand>
        <name>D-dopa</name>
        <dbReference type="ChEBI" id="CHEBI:149689"/>
    </ligand>
</feature>
<feature type="binding site" evidence="6">
    <location>
        <position position="162"/>
    </location>
    <ligand>
        <name>FAD</name>
        <dbReference type="ChEBI" id="CHEBI:57692"/>
    </ligand>
</feature>
<evidence type="ECO:0000313" key="8">
    <source>
        <dbReference type="EMBL" id="ORX57958.1"/>
    </source>
</evidence>
<comment type="similarity">
    <text evidence="2">Belongs to the DAMOX/DASOX family.</text>
</comment>
<name>A0A1X2GNF3_9FUNG</name>
<comment type="caution">
    <text evidence="8">The sequence shown here is derived from an EMBL/GenBank/DDBJ whole genome shotgun (WGS) entry which is preliminary data.</text>
</comment>
<dbReference type="GO" id="GO:0003884">
    <property type="term" value="F:D-amino-acid oxidase activity"/>
    <property type="evidence" value="ECO:0007669"/>
    <property type="project" value="InterPro"/>
</dbReference>
<evidence type="ECO:0000256" key="6">
    <source>
        <dbReference type="PIRSR" id="PIRSR000189-1"/>
    </source>
</evidence>
<dbReference type="Gene3D" id="3.40.50.720">
    <property type="entry name" value="NAD(P)-binding Rossmann-like Domain"/>
    <property type="match status" value="1"/>
</dbReference>
<dbReference type="Proteomes" id="UP000242146">
    <property type="component" value="Unassembled WGS sequence"/>
</dbReference>
<dbReference type="EMBL" id="MCGT01000007">
    <property type="protein sequence ID" value="ORX57958.1"/>
    <property type="molecule type" value="Genomic_DNA"/>
</dbReference>
<sequence length="343" mass="37957">MHVVVIGCGVTGLTNTYLLLQNGHKVTLVSKWFPGDRSIEYASPFAGAHWRTMAPNNDLLLQKFDTVGYQKFLEFARTCPDETGVKTTPGIDYYDMLTPETENPWFKDVVENFSFVPANEFPYPEVKVGHRYTSLLINSPQYLTWLLRQVLAKGAQLKRQAVESIHDVFDDSVDTVMNCTGLGALSLGGVEDRNMFPTRGQTILVQASHIKPTITCIRNGTFTYLIPRADGTLILGGTSQPHDYNDQVDELTSQGILARTQDICPDLTKGQPLKVLRHNVGRRPTRQGGVRIENQVYSRSNGTPIMVTHAYGHGGFGYQSSWGAAEHAVALLEKGAVDKASKL</sequence>
<dbReference type="Gene3D" id="3.30.9.10">
    <property type="entry name" value="D-Amino Acid Oxidase, subunit A, domain 2"/>
    <property type="match status" value="1"/>
</dbReference>
<dbReference type="SUPFAM" id="SSF51971">
    <property type="entry name" value="Nucleotide-binding domain"/>
    <property type="match status" value="1"/>
</dbReference>
<dbReference type="InterPro" id="IPR006076">
    <property type="entry name" value="FAD-dep_OxRdtase"/>
</dbReference>
<evidence type="ECO:0000256" key="3">
    <source>
        <dbReference type="ARBA" id="ARBA00022630"/>
    </source>
</evidence>
<evidence type="ECO:0000256" key="4">
    <source>
        <dbReference type="ARBA" id="ARBA00022827"/>
    </source>
</evidence>
<feature type="domain" description="FAD dependent oxidoreductase" evidence="7">
    <location>
        <begin position="2"/>
        <end position="330"/>
    </location>
</feature>
<dbReference type="STRING" id="101127.A0A1X2GNF3"/>
<evidence type="ECO:0000256" key="2">
    <source>
        <dbReference type="ARBA" id="ARBA00006730"/>
    </source>
</evidence>
<feature type="binding site" evidence="6">
    <location>
        <position position="283"/>
    </location>
    <ligand>
        <name>D-serine</name>
        <dbReference type="ChEBI" id="CHEBI:35247"/>
    </ligand>
</feature>
<dbReference type="Pfam" id="PF01266">
    <property type="entry name" value="DAO"/>
    <property type="match status" value="1"/>
</dbReference>
<organism evidence="8 9">
    <name type="scientific">Hesseltinella vesiculosa</name>
    <dbReference type="NCBI Taxonomy" id="101127"/>
    <lineage>
        <taxon>Eukaryota</taxon>
        <taxon>Fungi</taxon>
        <taxon>Fungi incertae sedis</taxon>
        <taxon>Mucoromycota</taxon>
        <taxon>Mucoromycotina</taxon>
        <taxon>Mucoromycetes</taxon>
        <taxon>Mucorales</taxon>
        <taxon>Cunninghamellaceae</taxon>
        <taxon>Hesseltinella</taxon>
    </lineage>
</organism>
<reference evidence="8 9" key="1">
    <citation type="submission" date="2016-07" db="EMBL/GenBank/DDBJ databases">
        <title>Pervasive Adenine N6-methylation of Active Genes in Fungi.</title>
        <authorList>
            <consortium name="DOE Joint Genome Institute"/>
            <person name="Mondo S.J."/>
            <person name="Dannebaum R.O."/>
            <person name="Kuo R.C."/>
            <person name="Labutti K."/>
            <person name="Haridas S."/>
            <person name="Kuo A."/>
            <person name="Salamov A."/>
            <person name="Ahrendt S.R."/>
            <person name="Lipzen A."/>
            <person name="Sullivan W."/>
            <person name="Andreopoulos W.B."/>
            <person name="Clum A."/>
            <person name="Lindquist E."/>
            <person name="Daum C."/>
            <person name="Ramamoorthy G.K."/>
            <person name="Gryganskyi A."/>
            <person name="Culley D."/>
            <person name="Magnuson J.K."/>
            <person name="James T.Y."/>
            <person name="O'Malley M.A."/>
            <person name="Stajich J.E."/>
            <person name="Spatafora J.W."/>
            <person name="Visel A."/>
            <person name="Grigoriev I.V."/>
        </authorList>
    </citation>
    <scope>NUCLEOTIDE SEQUENCE [LARGE SCALE GENOMIC DNA]</scope>
    <source>
        <strain evidence="8 9">NRRL 3301</strain>
    </source>
</reference>
<dbReference type="GO" id="GO:0071949">
    <property type="term" value="F:FAD binding"/>
    <property type="evidence" value="ECO:0007669"/>
    <property type="project" value="InterPro"/>
</dbReference>
<dbReference type="PIRSF" id="PIRSF000189">
    <property type="entry name" value="D-aa_oxidase"/>
    <property type="match status" value="1"/>
</dbReference>
<keyword evidence="9" id="KW-1185">Reference proteome</keyword>
<dbReference type="InterPro" id="IPR023209">
    <property type="entry name" value="DAO"/>
</dbReference>
<protein>
    <submittedName>
        <fullName evidence="8">Nucleotide-binding domain-containing protein</fullName>
    </submittedName>
</protein>
<keyword evidence="3" id="KW-0285">Flavoprotein</keyword>
<gene>
    <name evidence="8" type="ORF">DM01DRAFT_1405633</name>
</gene>
<evidence type="ECO:0000256" key="1">
    <source>
        <dbReference type="ARBA" id="ARBA00001974"/>
    </source>
</evidence>
<dbReference type="PANTHER" id="PTHR11530">
    <property type="entry name" value="D-AMINO ACID OXIDASE"/>
    <property type="match status" value="1"/>
</dbReference>
<feature type="binding site" evidence="6">
    <location>
        <position position="224"/>
    </location>
    <ligand>
        <name>D-dopa</name>
        <dbReference type="ChEBI" id="CHEBI:149689"/>
    </ligand>
</feature>
<dbReference type="PANTHER" id="PTHR11530:SF11">
    <property type="entry name" value="D-ASPARTATE OXIDASE"/>
    <property type="match status" value="1"/>
</dbReference>
<proteinExistence type="inferred from homology"/>
<evidence type="ECO:0000256" key="5">
    <source>
        <dbReference type="ARBA" id="ARBA00023002"/>
    </source>
</evidence>
<accession>A0A1X2GNF3</accession>
<feature type="binding site" evidence="6">
    <location>
        <position position="180"/>
    </location>
    <ligand>
        <name>FAD</name>
        <dbReference type="ChEBI" id="CHEBI:57692"/>
    </ligand>
</feature>
<dbReference type="OrthoDB" id="2015447at2759"/>
<dbReference type="GO" id="GO:0019478">
    <property type="term" value="P:D-amino acid catabolic process"/>
    <property type="evidence" value="ECO:0007669"/>
    <property type="project" value="TreeGrafter"/>
</dbReference>
<dbReference type="SUPFAM" id="SSF54373">
    <property type="entry name" value="FAD-linked reductases, C-terminal domain"/>
    <property type="match status" value="1"/>
</dbReference>
<keyword evidence="4 6" id="KW-0274">FAD</keyword>
<keyword evidence="5" id="KW-0560">Oxidoreductase</keyword>
<dbReference type="GO" id="GO:0005737">
    <property type="term" value="C:cytoplasm"/>
    <property type="evidence" value="ECO:0007669"/>
    <property type="project" value="TreeGrafter"/>
</dbReference>
<dbReference type="AlphaFoldDB" id="A0A1X2GNF3"/>
<evidence type="ECO:0000313" key="9">
    <source>
        <dbReference type="Proteomes" id="UP000242146"/>
    </source>
</evidence>
<evidence type="ECO:0000259" key="7">
    <source>
        <dbReference type="Pfam" id="PF01266"/>
    </source>
</evidence>